<dbReference type="InterPro" id="IPR051633">
    <property type="entry name" value="AceTr"/>
</dbReference>
<keyword evidence="8" id="KW-1185">Reference proteome</keyword>
<dbReference type="AlphaFoldDB" id="U4L5C3"/>
<dbReference type="eggNOG" id="ENOG502S179">
    <property type="taxonomic scope" value="Eukaryota"/>
</dbReference>
<feature type="transmembrane region" description="Helical" evidence="6">
    <location>
        <begin position="86"/>
        <end position="106"/>
    </location>
</feature>
<dbReference type="OMA" id="FMICATR"/>
<keyword evidence="3 6" id="KW-0812">Transmembrane</keyword>
<keyword evidence="5 6" id="KW-0472">Membrane</keyword>
<dbReference type="GO" id="GO:0015123">
    <property type="term" value="F:acetate transmembrane transporter activity"/>
    <property type="evidence" value="ECO:0007669"/>
    <property type="project" value="TreeGrafter"/>
</dbReference>
<proteinExistence type="inferred from homology"/>
<comment type="similarity">
    <text evidence="2">Belongs to the acetate uptake transporter (AceTr) (TC 2.A.96) family.</text>
</comment>
<dbReference type="PANTHER" id="PTHR31123">
    <property type="entry name" value="ACCUMULATION OF DYADS PROTEIN 2-RELATED"/>
    <property type="match status" value="1"/>
</dbReference>
<feature type="transmembrane region" description="Helical" evidence="6">
    <location>
        <begin position="180"/>
        <end position="203"/>
    </location>
</feature>
<feature type="transmembrane region" description="Helical" evidence="6">
    <location>
        <begin position="55"/>
        <end position="74"/>
    </location>
</feature>
<evidence type="ECO:0000256" key="4">
    <source>
        <dbReference type="ARBA" id="ARBA00022989"/>
    </source>
</evidence>
<dbReference type="EMBL" id="HF935661">
    <property type="protein sequence ID" value="CCX11991.1"/>
    <property type="molecule type" value="Genomic_DNA"/>
</dbReference>
<dbReference type="GO" id="GO:0005886">
    <property type="term" value="C:plasma membrane"/>
    <property type="evidence" value="ECO:0007669"/>
    <property type="project" value="TreeGrafter"/>
</dbReference>
<evidence type="ECO:0000256" key="3">
    <source>
        <dbReference type="ARBA" id="ARBA00022692"/>
    </source>
</evidence>
<sequence>MATTAHIEKAGGSIGTDERYIENLTRTATIPTELFDNLYLAPKPTARAFANPTPLALAGFIMTTTPLSMQMIGWRGAEGTGAASVGISYFFGGLLMILGGMLEFVIGNTFSMVVFTCFGGFWLASSATLTPAFNAIGHFKTADFPTGAENPQFYDTFGFFYLSMVFLCTIFFICSLRTNIVFAGVFIGLVIAYILLTATYWSIGLGYHLLAGKLQVAAGWVLLFVVAGGWWVFTVGMLASVDFPINLPVGDLSGYIKGASHKKAQAERAASSAHS</sequence>
<keyword evidence="4 6" id="KW-1133">Transmembrane helix</keyword>
<feature type="transmembrane region" description="Helical" evidence="6">
    <location>
        <begin position="215"/>
        <end position="239"/>
    </location>
</feature>
<evidence type="ECO:0000313" key="8">
    <source>
        <dbReference type="Proteomes" id="UP000018144"/>
    </source>
</evidence>
<gene>
    <name evidence="7" type="ORF">PCON_11585</name>
</gene>
<feature type="transmembrane region" description="Helical" evidence="6">
    <location>
        <begin position="153"/>
        <end position="173"/>
    </location>
</feature>
<name>U4L5C3_PYROM</name>
<evidence type="ECO:0000313" key="7">
    <source>
        <dbReference type="EMBL" id="CCX11991.1"/>
    </source>
</evidence>
<evidence type="ECO:0000256" key="1">
    <source>
        <dbReference type="ARBA" id="ARBA00004141"/>
    </source>
</evidence>
<feature type="transmembrane region" description="Helical" evidence="6">
    <location>
        <begin position="113"/>
        <end position="133"/>
    </location>
</feature>
<dbReference type="PANTHER" id="PTHR31123:SF4">
    <property type="entry name" value="PROTEIN ALCS"/>
    <property type="match status" value="1"/>
</dbReference>
<evidence type="ECO:0000256" key="2">
    <source>
        <dbReference type="ARBA" id="ARBA00005587"/>
    </source>
</evidence>
<dbReference type="Pfam" id="PF01184">
    <property type="entry name" value="Gpr1_Fun34_YaaH"/>
    <property type="match status" value="1"/>
</dbReference>
<comment type="subcellular location">
    <subcellularLocation>
        <location evidence="1">Membrane</location>
        <topology evidence="1">Multi-pass membrane protein</topology>
    </subcellularLocation>
</comment>
<organism evidence="7 8">
    <name type="scientific">Pyronema omphalodes (strain CBS 100304)</name>
    <name type="common">Pyronema confluens</name>
    <dbReference type="NCBI Taxonomy" id="1076935"/>
    <lineage>
        <taxon>Eukaryota</taxon>
        <taxon>Fungi</taxon>
        <taxon>Dikarya</taxon>
        <taxon>Ascomycota</taxon>
        <taxon>Pezizomycotina</taxon>
        <taxon>Pezizomycetes</taxon>
        <taxon>Pezizales</taxon>
        <taxon>Pyronemataceae</taxon>
        <taxon>Pyronema</taxon>
    </lineage>
</organism>
<evidence type="ECO:0000256" key="5">
    <source>
        <dbReference type="ARBA" id="ARBA00023136"/>
    </source>
</evidence>
<evidence type="ECO:0000256" key="6">
    <source>
        <dbReference type="SAM" id="Phobius"/>
    </source>
</evidence>
<dbReference type="InterPro" id="IPR000791">
    <property type="entry name" value="Gpr1/Fun34/SatP-like"/>
</dbReference>
<dbReference type="OrthoDB" id="3648309at2759"/>
<accession>U4L5C3</accession>
<reference evidence="7 8" key="1">
    <citation type="journal article" date="2013" name="PLoS Genet.">
        <title>The genome and development-dependent transcriptomes of Pyronema confluens: a window into fungal evolution.</title>
        <authorList>
            <person name="Traeger S."/>
            <person name="Altegoer F."/>
            <person name="Freitag M."/>
            <person name="Gabaldon T."/>
            <person name="Kempken F."/>
            <person name="Kumar A."/>
            <person name="Marcet-Houben M."/>
            <person name="Poggeler S."/>
            <person name="Stajich J.E."/>
            <person name="Nowrousian M."/>
        </authorList>
    </citation>
    <scope>NUCLEOTIDE SEQUENCE [LARGE SCALE GENOMIC DNA]</scope>
    <source>
        <strain evidence="8">CBS 100304</strain>
        <tissue evidence="7">Vegetative mycelium</tissue>
    </source>
</reference>
<dbReference type="STRING" id="1076935.U4L5C3"/>
<protein>
    <submittedName>
        <fullName evidence="7">Similar to Protein alcS acc. no. Q24JP1</fullName>
    </submittedName>
</protein>
<dbReference type="Proteomes" id="UP000018144">
    <property type="component" value="Unassembled WGS sequence"/>
</dbReference>